<keyword evidence="11" id="KW-1185">Reference proteome</keyword>
<evidence type="ECO:0000256" key="7">
    <source>
        <dbReference type="ARBA" id="ARBA00031484"/>
    </source>
</evidence>
<dbReference type="EMBL" id="ABIA03000004">
    <property type="protein sequence ID" value="EDQ33136.1"/>
    <property type="molecule type" value="Genomic_DNA"/>
</dbReference>
<evidence type="ECO:0000256" key="4">
    <source>
        <dbReference type="ARBA" id="ARBA00018370"/>
    </source>
</evidence>
<dbReference type="PANTHER" id="PTHR47245:SF2">
    <property type="entry name" value="PEPTIDYL-PROLYL CIS-TRANS ISOMERASE HP_0175-RELATED"/>
    <property type="match status" value="1"/>
</dbReference>
<dbReference type="RefSeq" id="WP_007199093.1">
    <property type="nucleotide sequence ID" value="NZ_CM002917.1"/>
</dbReference>
<proteinExistence type="inferred from homology"/>
<keyword evidence="5 8" id="KW-0697">Rotamase</keyword>
<protein>
    <recommendedName>
        <fullName evidence="4">Parvulin-like PPIase</fullName>
        <ecNumber evidence="3">5.2.1.8</ecNumber>
    </recommendedName>
    <alternativeName>
        <fullName evidence="6">Peptidyl-prolyl cis-trans isomerase plp</fullName>
    </alternativeName>
    <alternativeName>
        <fullName evidence="7">Rotamase plp</fullName>
    </alternativeName>
</protein>
<dbReference type="InterPro" id="IPR000297">
    <property type="entry name" value="PPIase_PpiC"/>
</dbReference>
<dbReference type="Proteomes" id="UP000004291">
    <property type="component" value="Chromosome"/>
</dbReference>
<reference evidence="10 11" key="1">
    <citation type="submission" date="2007-10" db="EMBL/GenBank/DDBJ databases">
        <authorList>
            <person name="Wagner-Dobler I."/>
            <person name="Ferriera S."/>
            <person name="Johnson J."/>
            <person name="Kravitz S."/>
            <person name="Beeson K."/>
            <person name="Sutton G."/>
            <person name="Rogers Y.-H."/>
            <person name="Friedman R."/>
            <person name="Frazier M."/>
            <person name="Venter J.C."/>
        </authorList>
    </citation>
    <scope>NUCLEOTIDE SEQUENCE [LARGE SCALE GENOMIC DNA]</scope>
    <source>
        <strain evidence="10 11">DFL-43</strain>
    </source>
</reference>
<dbReference type="InterPro" id="IPR046357">
    <property type="entry name" value="PPIase_dom_sf"/>
</dbReference>
<dbReference type="EC" id="5.2.1.8" evidence="3"/>
<dbReference type="PANTHER" id="PTHR47245">
    <property type="entry name" value="PEPTIDYLPROLYL ISOMERASE"/>
    <property type="match status" value="1"/>
</dbReference>
<gene>
    <name evidence="10" type="ORF">HPDFL43_16711</name>
</gene>
<name>A9D7T2_HOEPD</name>
<dbReference type="OrthoDB" id="14196at2"/>
<keyword evidence="8 10" id="KW-0413">Isomerase</keyword>
<dbReference type="SUPFAM" id="SSF54534">
    <property type="entry name" value="FKBP-like"/>
    <property type="match status" value="1"/>
</dbReference>
<evidence type="ECO:0000256" key="3">
    <source>
        <dbReference type="ARBA" id="ARBA00013194"/>
    </source>
</evidence>
<sequence>MRLSQLAATLLFTSIAFLPAKGFAQEADDPVVAMVGGVEIRTSELQMAEADLDPQFERLPAEQRRVAALAAVIDIKALARKAEAEELDQTEEFKRLMAFQRDRALHNVLFRSGVVESISDADVKARYDQEVAATQAEEEISARHILVETEDEAKALITELDAGKDFAELAKEKSTGPSAGNGGDLGYFTKGRMVPEFEAAAFALEKGQYGKEPVKTQFGWHVIKVEDRRDAAPPPFEQVADQIRQVLLRERYGELIREARDNVDIEVLDEGLKTAYEAISAQQ</sequence>
<reference evidence="10 11" key="2">
    <citation type="submission" date="2012-06" db="EMBL/GenBank/DDBJ databases">
        <authorList>
            <person name="Fiebig A."/>
        </authorList>
    </citation>
    <scope>NUCLEOTIDE SEQUENCE [LARGE SCALE GENOMIC DNA]</scope>
    <source>
        <strain evidence="10 11">DFL-43</strain>
    </source>
</reference>
<evidence type="ECO:0000313" key="11">
    <source>
        <dbReference type="Proteomes" id="UP000004291"/>
    </source>
</evidence>
<evidence type="ECO:0000256" key="2">
    <source>
        <dbReference type="ARBA" id="ARBA00007656"/>
    </source>
</evidence>
<dbReference type="Pfam" id="PF13616">
    <property type="entry name" value="Rotamase_3"/>
    <property type="match status" value="1"/>
</dbReference>
<evidence type="ECO:0000256" key="1">
    <source>
        <dbReference type="ARBA" id="ARBA00000971"/>
    </source>
</evidence>
<dbReference type="eggNOG" id="COG0760">
    <property type="taxonomic scope" value="Bacteria"/>
</dbReference>
<evidence type="ECO:0000256" key="8">
    <source>
        <dbReference type="PROSITE-ProRule" id="PRU00278"/>
    </source>
</evidence>
<dbReference type="InterPro" id="IPR050245">
    <property type="entry name" value="PrsA_foldase"/>
</dbReference>
<dbReference type="SUPFAM" id="SSF109998">
    <property type="entry name" value="Triger factor/SurA peptide-binding domain-like"/>
    <property type="match status" value="1"/>
</dbReference>
<comment type="caution">
    <text evidence="10">The sequence shown here is derived from an EMBL/GenBank/DDBJ whole genome shotgun (WGS) entry which is preliminary data.</text>
</comment>
<dbReference type="PROSITE" id="PS01096">
    <property type="entry name" value="PPIC_PPIASE_1"/>
    <property type="match status" value="1"/>
</dbReference>
<evidence type="ECO:0000256" key="6">
    <source>
        <dbReference type="ARBA" id="ARBA00030642"/>
    </source>
</evidence>
<dbReference type="STRING" id="411684.HPDFL43_16711"/>
<dbReference type="InterPro" id="IPR023058">
    <property type="entry name" value="PPIase_PpiC_CS"/>
</dbReference>
<accession>A9D7T2</accession>
<evidence type="ECO:0000259" key="9">
    <source>
        <dbReference type="PROSITE" id="PS50198"/>
    </source>
</evidence>
<dbReference type="Gene3D" id="3.10.50.40">
    <property type="match status" value="1"/>
</dbReference>
<dbReference type="InterPro" id="IPR027304">
    <property type="entry name" value="Trigger_fact/SurA_dom_sf"/>
</dbReference>
<feature type="domain" description="PpiC" evidence="9">
    <location>
        <begin position="137"/>
        <end position="227"/>
    </location>
</feature>
<organism evidence="10 11">
    <name type="scientific">Hoeflea phototrophica (strain DSM 17068 / NCIMB 14078 / DFL-43)</name>
    <dbReference type="NCBI Taxonomy" id="411684"/>
    <lineage>
        <taxon>Bacteria</taxon>
        <taxon>Pseudomonadati</taxon>
        <taxon>Pseudomonadota</taxon>
        <taxon>Alphaproteobacteria</taxon>
        <taxon>Hyphomicrobiales</taxon>
        <taxon>Rhizobiaceae</taxon>
        <taxon>Hoeflea</taxon>
    </lineage>
</organism>
<evidence type="ECO:0000256" key="5">
    <source>
        <dbReference type="ARBA" id="ARBA00023110"/>
    </source>
</evidence>
<dbReference type="HOGENOM" id="CLU_034646_1_3_5"/>
<evidence type="ECO:0000313" key="10">
    <source>
        <dbReference type="EMBL" id="EDQ33136.1"/>
    </source>
</evidence>
<dbReference type="AlphaFoldDB" id="A9D7T2"/>
<dbReference type="PROSITE" id="PS50198">
    <property type="entry name" value="PPIC_PPIASE_2"/>
    <property type="match status" value="1"/>
</dbReference>
<dbReference type="GO" id="GO:0003755">
    <property type="term" value="F:peptidyl-prolyl cis-trans isomerase activity"/>
    <property type="evidence" value="ECO:0007669"/>
    <property type="project" value="UniProtKB-KW"/>
</dbReference>
<comment type="catalytic activity">
    <reaction evidence="1">
        <text>[protein]-peptidylproline (omega=180) = [protein]-peptidylproline (omega=0)</text>
        <dbReference type="Rhea" id="RHEA:16237"/>
        <dbReference type="Rhea" id="RHEA-COMP:10747"/>
        <dbReference type="Rhea" id="RHEA-COMP:10748"/>
        <dbReference type="ChEBI" id="CHEBI:83833"/>
        <dbReference type="ChEBI" id="CHEBI:83834"/>
        <dbReference type="EC" id="5.2.1.8"/>
    </reaction>
</comment>
<comment type="similarity">
    <text evidence="2">Belongs to the PpiC/parvulin rotamase family.</text>
</comment>